<dbReference type="EMBL" id="DTQM01000240">
    <property type="protein sequence ID" value="HGC44070.1"/>
    <property type="molecule type" value="Genomic_DNA"/>
</dbReference>
<evidence type="ECO:0000256" key="4">
    <source>
        <dbReference type="SAM" id="Phobius"/>
    </source>
</evidence>
<dbReference type="GO" id="GO:0022857">
    <property type="term" value="F:transmembrane transporter activity"/>
    <property type="evidence" value="ECO:0007669"/>
    <property type="project" value="InterPro"/>
</dbReference>
<evidence type="ECO:0000313" key="6">
    <source>
        <dbReference type="EMBL" id="HGC44070.1"/>
    </source>
</evidence>
<dbReference type="PANTHER" id="PTHR23539:SF1">
    <property type="entry name" value="MAJOR FACILITATOR SUPERFAMILY (MFS) PROFILE DOMAIN-CONTAINING PROTEIN"/>
    <property type="match status" value="1"/>
</dbReference>
<organism evidence="6">
    <name type="scientific">Acidicaldus sp</name>
    <dbReference type="NCBI Taxonomy" id="1872105"/>
    <lineage>
        <taxon>Bacteria</taxon>
        <taxon>Pseudomonadati</taxon>
        <taxon>Pseudomonadota</taxon>
        <taxon>Alphaproteobacteria</taxon>
        <taxon>Acetobacterales</taxon>
        <taxon>Acetobacteraceae</taxon>
        <taxon>Acidicaldus</taxon>
    </lineage>
</organism>
<feature type="transmembrane region" description="Helical" evidence="4">
    <location>
        <begin position="384"/>
        <end position="404"/>
    </location>
</feature>
<name>A0A8J4HEZ7_9PROT</name>
<feature type="transmembrane region" description="Helical" evidence="4">
    <location>
        <begin position="51"/>
        <end position="74"/>
    </location>
</feature>
<dbReference type="InterPro" id="IPR020846">
    <property type="entry name" value="MFS_dom"/>
</dbReference>
<dbReference type="AlphaFoldDB" id="A0A8J4HEZ7"/>
<dbReference type="PANTHER" id="PTHR23539">
    <property type="entry name" value="MFS TRANSPORTER"/>
    <property type="match status" value="1"/>
</dbReference>
<evidence type="ECO:0000256" key="3">
    <source>
        <dbReference type="ARBA" id="ARBA00023136"/>
    </source>
</evidence>
<feature type="transmembrane region" description="Helical" evidence="4">
    <location>
        <begin position="226"/>
        <end position="248"/>
    </location>
</feature>
<feature type="transmembrane region" description="Helical" evidence="4">
    <location>
        <begin position="111"/>
        <end position="139"/>
    </location>
</feature>
<keyword evidence="2 4" id="KW-1133">Transmembrane helix</keyword>
<dbReference type="SUPFAM" id="SSF103473">
    <property type="entry name" value="MFS general substrate transporter"/>
    <property type="match status" value="1"/>
</dbReference>
<dbReference type="InterPro" id="IPR011701">
    <property type="entry name" value="MFS"/>
</dbReference>
<keyword evidence="1 4" id="KW-0812">Transmembrane</keyword>
<accession>A0A8J4HEZ7</accession>
<evidence type="ECO:0000256" key="2">
    <source>
        <dbReference type="ARBA" id="ARBA00022989"/>
    </source>
</evidence>
<comment type="caution">
    <text evidence="6">The sequence shown here is derived from an EMBL/GenBank/DDBJ whole genome shotgun (WGS) entry which is preliminary data.</text>
</comment>
<dbReference type="InterPro" id="IPR036259">
    <property type="entry name" value="MFS_trans_sf"/>
</dbReference>
<feature type="transmembrane region" description="Helical" evidence="4">
    <location>
        <begin position="260"/>
        <end position="281"/>
    </location>
</feature>
<gene>
    <name evidence="6" type="ORF">ENY07_12745</name>
</gene>
<dbReference type="Gene3D" id="1.20.1250.20">
    <property type="entry name" value="MFS general substrate transporter like domains"/>
    <property type="match status" value="2"/>
</dbReference>
<feature type="transmembrane region" description="Helical" evidence="4">
    <location>
        <begin position="352"/>
        <end position="372"/>
    </location>
</feature>
<feature type="transmembrane region" description="Helical" evidence="4">
    <location>
        <begin position="175"/>
        <end position="196"/>
    </location>
</feature>
<dbReference type="Pfam" id="PF07690">
    <property type="entry name" value="MFS_1"/>
    <property type="match status" value="1"/>
</dbReference>
<feature type="transmembrane region" description="Helical" evidence="4">
    <location>
        <begin position="319"/>
        <end position="340"/>
    </location>
</feature>
<reference evidence="6" key="1">
    <citation type="journal article" date="2020" name="mSystems">
        <title>Genome- and Community-Level Interaction Insights into Carbon Utilization and Element Cycling Functions of Hydrothermarchaeota in Hydrothermal Sediment.</title>
        <authorList>
            <person name="Zhou Z."/>
            <person name="Liu Y."/>
            <person name="Xu W."/>
            <person name="Pan J."/>
            <person name="Luo Z.H."/>
            <person name="Li M."/>
        </authorList>
    </citation>
    <scope>NUCLEOTIDE SEQUENCE</scope>
    <source>
        <strain evidence="6">SpSt-997</strain>
    </source>
</reference>
<feature type="transmembrane region" description="Helical" evidence="4">
    <location>
        <begin position="293"/>
        <end position="313"/>
    </location>
</feature>
<feature type="transmembrane region" description="Helical" evidence="4">
    <location>
        <begin position="151"/>
        <end position="169"/>
    </location>
</feature>
<feature type="domain" description="Major facilitator superfamily (MFS) profile" evidence="5">
    <location>
        <begin position="217"/>
        <end position="441"/>
    </location>
</feature>
<evidence type="ECO:0000256" key="1">
    <source>
        <dbReference type="ARBA" id="ARBA00022692"/>
    </source>
</evidence>
<sequence length="441" mass="45275">MTIAPHHEPIATQRPSRRSHRGLDGMLFLLADVRDGLSPFLAMFLQTVRHWQPGAIGLVFAVNNIASAICQVPAGVLVDQTTRKRLMFAISGAMVALGMLLIALVPGKPAALIASIIIGMALAVFHPITIGLSLGLVGRRGLAARVSRNEAFNHAGNFLAALLIGAAGWMFGLIWIFILASVFALGSAAMAAVIPAHEIDHRAARGDALPGAAATPLADLLRRGDLIAFLGVCLLFYLGNGAMLPLASETLAAHHGGGNLFAMSGCIMAAQLVMTIASAAVGRAVVAGIGRKAIFLIALAMLPLRGLLLMLFHDPLAVVAVQALDGVGSGIFGVASALIAADLMQGTGRVNLAQGAVALAVSLGASASNLAGGLIAQRFGYDPAFLALSLAGLAAFLGCATLVPETGPRRRHDRAFGRGWTAAAFGAKMALTEATGSFAKS</sequence>
<keyword evidence="3 4" id="KW-0472">Membrane</keyword>
<evidence type="ECO:0000259" key="5">
    <source>
        <dbReference type="PROSITE" id="PS50850"/>
    </source>
</evidence>
<dbReference type="PROSITE" id="PS50850">
    <property type="entry name" value="MFS"/>
    <property type="match status" value="1"/>
</dbReference>
<proteinExistence type="predicted"/>
<protein>
    <submittedName>
        <fullName evidence="6">MFS transporter</fullName>
    </submittedName>
</protein>
<feature type="transmembrane region" description="Helical" evidence="4">
    <location>
        <begin position="86"/>
        <end position="105"/>
    </location>
</feature>